<feature type="region of interest" description="Disordered" evidence="2">
    <location>
        <begin position="29"/>
        <end position="70"/>
    </location>
</feature>
<dbReference type="OrthoDB" id="6222869at2759"/>
<reference evidence="3 4" key="2">
    <citation type="journal article" date="2021" name="Genomics">
        <title>High-quality reference genome for Clonorchis sinensis.</title>
        <authorList>
            <person name="Young N.D."/>
            <person name="Stroehlein A.J."/>
            <person name="Kinkar L."/>
            <person name="Wang T."/>
            <person name="Sohn W.M."/>
            <person name="Chang B.C.H."/>
            <person name="Kaur P."/>
            <person name="Weisz D."/>
            <person name="Dudchenko O."/>
            <person name="Aiden E.L."/>
            <person name="Korhonen P.K."/>
            <person name="Gasser R.B."/>
        </authorList>
    </citation>
    <scope>NUCLEOTIDE SEQUENCE [LARGE SCALE GENOMIC DNA]</scope>
    <source>
        <strain evidence="3">Cs-k2</strain>
    </source>
</reference>
<dbReference type="GO" id="GO:0031145">
    <property type="term" value="P:anaphase-promoting complex-dependent catabolic process"/>
    <property type="evidence" value="ECO:0007669"/>
    <property type="project" value="InterPro"/>
</dbReference>
<dbReference type="EMBL" id="NIRI02000076">
    <property type="protein sequence ID" value="KAG5442019.1"/>
    <property type="molecule type" value="Genomic_DNA"/>
</dbReference>
<reference evidence="3 4" key="1">
    <citation type="journal article" date="2018" name="Biotechnol. Adv.">
        <title>Improved genomic resources and new bioinformatic workflow for the carcinogenic parasite Clonorchis sinensis: Biotechnological implications.</title>
        <authorList>
            <person name="Wang D."/>
            <person name="Korhonen P.K."/>
            <person name="Gasser R.B."/>
            <person name="Young N.D."/>
        </authorList>
    </citation>
    <scope>NUCLEOTIDE SEQUENCE [LARGE SCALE GENOMIC DNA]</scope>
    <source>
        <strain evidence="3">Cs-k2</strain>
    </source>
</reference>
<evidence type="ECO:0000256" key="1">
    <source>
        <dbReference type="ARBA" id="ARBA00022786"/>
    </source>
</evidence>
<protein>
    <recommendedName>
        <fullName evidence="5">Anaphase-promoting complex subunit CDC26</fullName>
    </recommendedName>
</protein>
<keyword evidence="4" id="KW-1185">Reference proteome</keyword>
<dbReference type="AlphaFoldDB" id="A0A8T1LZ55"/>
<comment type="caution">
    <text evidence="3">The sequence shown here is derived from an EMBL/GenBank/DDBJ whole genome shotgun (WGS) entry which is preliminary data.</text>
</comment>
<dbReference type="GO" id="GO:0005680">
    <property type="term" value="C:anaphase-promoting complex"/>
    <property type="evidence" value="ECO:0007669"/>
    <property type="project" value="InterPro"/>
</dbReference>
<keyword evidence="1" id="KW-0833">Ubl conjugation pathway</keyword>
<evidence type="ECO:0000313" key="4">
    <source>
        <dbReference type="Proteomes" id="UP000286415"/>
    </source>
</evidence>
<organism evidence="3 4">
    <name type="scientific">Clonorchis sinensis</name>
    <name type="common">Chinese liver fluke</name>
    <dbReference type="NCBI Taxonomy" id="79923"/>
    <lineage>
        <taxon>Eukaryota</taxon>
        <taxon>Metazoa</taxon>
        <taxon>Spiralia</taxon>
        <taxon>Lophotrochozoa</taxon>
        <taxon>Platyhelminthes</taxon>
        <taxon>Trematoda</taxon>
        <taxon>Digenea</taxon>
        <taxon>Opisthorchiida</taxon>
        <taxon>Opisthorchiata</taxon>
        <taxon>Opisthorchiidae</taxon>
        <taxon>Clonorchis</taxon>
    </lineage>
</organism>
<dbReference type="Pfam" id="PF10471">
    <property type="entry name" value="ANAPC_CDC26"/>
    <property type="match status" value="1"/>
</dbReference>
<feature type="compositionally biased region" description="Basic and acidic residues" evidence="2">
    <location>
        <begin position="29"/>
        <end position="38"/>
    </location>
</feature>
<proteinExistence type="predicted"/>
<gene>
    <name evidence="3" type="ORF">CSKR_200124</name>
</gene>
<sequence length="70" mass="7798">MHRRPLTRIELGLQDIAEFKKFIDLQKAEEPAKAEDTKGGAANGTGDATSNERERRKQAVRHRIGLPTDG</sequence>
<evidence type="ECO:0000313" key="3">
    <source>
        <dbReference type="EMBL" id="KAG5442019.1"/>
    </source>
</evidence>
<dbReference type="InterPro" id="IPR018860">
    <property type="entry name" value="APC_suCDC26"/>
</dbReference>
<evidence type="ECO:0008006" key="5">
    <source>
        <dbReference type="Google" id="ProtNLM"/>
    </source>
</evidence>
<evidence type="ECO:0000256" key="2">
    <source>
        <dbReference type="SAM" id="MobiDB-lite"/>
    </source>
</evidence>
<dbReference type="Proteomes" id="UP000286415">
    <property type="component" value="Unassembled WGS sequence"/>
</dbReference>
<accession>A0A8T1LZ55</accession>
<name>A0A8T1LZ55_CLOSI</name>